<dbReference type="HAMAP" id="MF_01212">
    <property type="entry name" value="dGTPase_type2"/>
    <property type="match status" value="1"/>
</dbReference>
<dbReference type="NCBIfam" id="TIGR01353">
    <property type="entry name" value="dGTP_triPase"/>
    <property type="match status" value="1"/>
</dbReference>
<evidence type="ECO:0000256" key="1">
    <source>
        <dbReference type="ARBA" id="ARBA00022801"/>
    </source>
</evidence>
<name>A0A3N1VF56_9BACT</name>
<dbReference type="Proteomes" id="UP000276223">
    <property type="component" value="Unassembled WGS sequence"/>
</dbReference>
<feature type="region of interest" description="Disordered" evidence="3">
    <location>
        <begin position="30"/>
        <end position="50"/>
    </location>
</feature>
<dbReference type="OrthoDB" id="9803619at2"/>
<reference evidence="5 6" key="1">
    <citation type="submission" date="2018-11" db="EMBL/GenBank/DDBJ databases">
        <title>Genomic Encyclopedia of Type Strains, Phase IV (KMG-IV): sequencing the most valuable type-strain genomes for metagenomic binning, comparative biology and taxonomic classification.</title>
        <authorList>
            <person name="Goeker M."/>
        </authorList>
    </citation>
    <scope>NUCLEOTIDE SEQUENCE [LARGE SCALE GENOMIC DNA]</scope>
    <source>
        <strain evidence="5 6">DSM 22027</strain>
    </source>
</reference>
<dbReference type="InterPro" id="IPR051094">
    <property type="entry name" value="Diverse_Catalytic_Enzymes"/>
</dbReference>
<dbReference type="CDD" id="cd00077">
    <property type="entry name" value="HDc"/>
    <property type="match status" value="1"/>
</dbReference>
<dbReference type="InterPro" id="IPR003607">
    <property type="entry name" value="HD/PDEase_dom"/>
</dbReference>
<keyword evidence="1 2" id="KW-0378">Hydrolase</keyword>
<dbReference type="SUPFAM" id="SSF109604">
    <property type="entry name" value="HD-domain/PDEase-like"/>
    <property type="match status" value="1"/>
</dbReference>
<evidence type="ECO:0000256" key="3">
    <source>
        <dbReference type="SAM" id="MobiDB-lite"/>
    </source>
</evidence>
<protein>
    <recommendedName>
        <fullName evidence="2">Deoxyguanosinetriphosphate triphosphohydrolase-like protein</fullName>
    </recommendedName>
</protein>
<dbReference type="PANTHER" id="PTHR35795">
    <property type="entry name" value="SLR1885 PROTEIN"/>
    <property type="match status" value="1"/>
</dbReference>
<dbReference type="NCBIfam" id="NF002327">
    <property type="entry name" value="PRK01286.1-2"/>
    <property type="match status" value="1"/>
</dbReference>
<evidence type="ECO:0000313" key="5">
    <source>
        <dbReference type="EMBL" id="ROR01506.1"/>
    </source>
</evidence>
<evidence type="ECO:0000313" key="6">
    <source>
        <dbReference type="Proteomes" id="UP000276223"/>
    </source>
</evidence>
<evidence type="ECO:0000259" key="4">
    <source>
        <dbReference type="PROSITE" id="PS51831"/>
    </source>
</evidence>
<dbReference type="Pfam" id="PF13286">
    <property type="entry name" value="HD_assoc"/>
    <property type="match status" value="1"/>
</dbReference>
<dbReference type="InterPro" id="IPR006261">
    <property type="entry name" value="dGTPase"/>
</dbReference>
<feature type="domain" description="HD" evidence="4">
    <location>
        <begin position="88"/>
        <end position="209"/>
    </location>
</feature>
<dbReference type="InterPro" id="IPR026875">
    <property type="entry name" value="PHydrolase_assoc_dom"/>
</dbReference>
<evidence type="ECO:0000256" key="2">
    <source>
        <dbReference type="HAMAP-Rule" id="MF_01212"/>
    </source>
</evidence>
<gene>
    <name evidence="5" type="ORF">EDC27_0680</name>
</gene>
<dbReference type="SMART" id="SM00471">
    <property type="entry name" value="HDc"/>
    <property type="match status" value="1"/>
</dbReference>
<dbReference type="EMBL" id="RJVA01000010">
    <property type="protein sequence ID" value="ROR01506.1"/>
    <property type="molecule type" value="Genomic_DNA"/>
</dbReference>
<dbReference type="RefSeq" id="WP_123289221.1">
    <property type="nucleotide sequence ID" value="NZ_RJVA01000010.1"/>
</dbReference>
<dbReference type="AlphaFoldDB" id="A0A3N1VF56"/>
<dbReference type="PANTHER" id="PTHR35795:SF1">
    <property type="entry name" value="BIS(5'-NUCLEOSYL)-TETRAPHOSPHATASE, SYMMETRICAL"/>
    <property type="match status" value="1"/>
</dbReference>
<proteinExistence type="inferred from homology"/>
<dbReference type="InterPro" id="IPR023023">
    <property type="entry name" value="dNTPase_2"/>
</dbReference>
<accession>A0A3N1VF56</accession>
<dbReference type="Pfam" id="PF01966">
    <property type="entry name" value="HD"/>
    <property type="match status" value="1"/>
</dbReference>
<dbReference type="PROSITE" id="PS51831">
    <property type="entry name" value="HD"/>
    <property type="match status" value="1"/>
</dbReference>
<keyword evidence="6" id="KW-1185">Reference proteome</keyword>
<dbReference type="Gene3D" id="1.10.3210.10">
    <property type="entry name" value="Hypothetical protein af1432"/>
    <property type="match status" value="1"/>
</dbReference>
<feature type="compositionally biased region" description="Polar residues" evidence="3">
    <location>
        <begin position="31"/>
        <end position="40"/>
    </location>
</feature>
<comment type="caution">
    <text evidence="5">The sequence shown here is derived from an EMBL/GenBank/DDBJ whole genome shotgun (WGS) entry which is preliminary data.</text>
</comment>
<sequence>MPKGEKTARSDFATVRQWLEAREFQVLAPQAQKSVASQGRQRPDDPECPLRTAYQRDRDRIVHSKAFRRLKHKTQVFLSPSGDHYRTRLTHTLEVSQIARTIGRALALNEDLIEAVALGHDLGHTPFGHGGERVLSQLHPDGFRHHEQSLRVVDCLEKGGRGLNLTFEVRDGILKHSKGKTHPILTEPAKRPVTLEGQVVRVADIVAYVNHDLDDAIRARVLSPQDLPEPIRCRLGDSHAQRIHTLVDDVITASAASGLKEIRMSEPILGLVEDLRAFLFERVYELETIRQEFQRVQKILEDLYTVLLKDKDLFRREVGPRDPRVSRAQQVCDYIAGMTDRYALDLYKKIFLPRPWMRL</sequence>
<comment type="similarity">
    <text evidence="2">Belongs to the dGTPase family. Type 2 subfamily.</text>
</comment>
<dbReference type="InterPro" id="IPR006674">
    <property type="entry name" value="HD_domain"/>
</dbReference>
<organism evidence="5 6">
    <name type="scientific">Desulfosoma caldarium</name>
    <dbReference type="NCBI Taxonomy" id="610254"/>
    <lineage>
        <taxon>Bacteria</taxon>
        <taxon>Pseudomonadati</taxon>
        <taxon>Thermodesulfobacteriota</taxon>
        <taxon>Syntrophobacteria</taxon>
        <taxon>Syntrophobacterales</taxon>
        <taxon>Syntrophobacteraceae</taxon>
        <taxon>Desulfosoma</taxon>
    </lineage>
</organism>
<dbReference type="GO" id="GO:0016793">
    <property type="term" value="F:triphosphoric monoester hydrolase activity"/>
    <property type="evidence" value="ECO:0007669"/>
    <property type="project" value="InterPro"/>
</dbReference>